<comment type="similarity">
    <text evidence="1">Belongs to the universal ribosomal protein uS15 family.</text>
</comment>
<accession>B9SWS4</accession>
<feature type="compositionally biased region" description="Polar residues" evidence="6">
    <location>
        <begin position="22"/>
        <end position="38"/>
    </location>
</feature>
<dbReference type="STRING" id="3988.B9SWS4"/>
<evidence type="ECO:0000256" key="6">
    <source>
        <dbReference type="SAM" id="MobiDB-lite"/>
    </source>
</evidence>
<dbReference type="Gene3D" id="1.10.287.10">
    <property type="entry name" value="S15/NS1, RNA-binding"/>
    <property type="match status" value="1"/>
</dbReference>
<dbReference type="eggNOG" id="KOG2815">
    <property type="taxonomic scope" value="Eukaryota"/>
</dbReference>
<protein>
    <recommendedName>
        <fullName evidence="4">Small ribosomal subunit protein uS15c</fullName>
    </recommendedName>
    <alternativeName>
        <fullName evidence="5">30S ribosomal protein S15, chloroplastic</fullName>
    </alternativeName>
</protein>
<dbReference type="Pfam" id="PF00312">
    <property type="entry name" value="Ribosomal_S15"/>
    <property type="match status" value="1"/>
</dbReference>
<dbReference type="EMBL" id="EQ974211">
    <property type="protein sequence ID" value="EEF31913.1"/>
    <property type="molecule type" value="Genomic_DNA"/>
</dbReference>
<dbReference type="HAMAP" id="MF_01343_B">
    <property type="entry name" value="Ribosomal_uS15_B"/>
    <property type="match status" value="1"/>
</dbReference>
<evidence type="ECO:0000313" key="7">
    <source>
        <dbReference type="EMBL" id="EEF31913.1"/>
    </source>
</evidence>
<reference evidence="8" key="1">
    <citation type="journal article" date="2010" name="Nat. Biotechnol.">
        <title>Draft genome sequence of the oilseed species Ricinus communis.</title>
        <authorList>
            <person name="Chan A.P."/>
            <person name="Crabtree J."/>
            <person name="Zhao Q."/>
            <person name="Lorenzi H."/>
            <person name="Orvis J."/>
            <person name="Puiu D."/>
            <person name="Melake-Berhan A."/>
            <person name="Jones K.M."/>
            <person name="Redman J."/>
            <person name="Chen G."/>
            <person name="Cahoon E.B."/>
            <person name="Gedil M."/>
            <person name="Stanke M."/>
            <person name="Haas B.J."/>
            <person name="Wortman J.R."/>
            <person name="Fraser-Liggett C.M."/>
            <person name="Ravel J."/>
            <person name="Rabinowicz P.D."/>
        </authorList>
    </citation>
    <scope>NUCLEOTIDE SEQUENCE [LARGE SCALE GENOMIC DNA]</scope>
    <source>
        <strain evidence="8">cv. Hale</strain>
    </source>
</reference>
<dbReference type="PANTHER" id="PTHR47546">
    <property type="entry name" value="S15/NS1, RNA-BINDING PROTEIN"/>
    <property type="match status" value="1"/>
</dbReference>
<dbReference type="GO" id="GO:1990904">
    <property type="term" value="C:ribonucleoprotein complex"/>
    <property type="evidence" value="ECO:0007669"/>
    <property type="project" value="UniProtKB-KW"/>
</dbReference>
<feature type="region of interest" description="Disordered" evidence="6">
    <location>
        <begin position="151"/>
        <end position="172"/>
    </location>
</feature>
<dbReference type="InterPro" id="IPR005290">
    <property type="entry name" value="Ribosomal_uS15_bac-type"/>
</dbReference>
<dbReference type="AlphaFoldDB" id="B9SWS4"/>
<dbReference type="GO" id="GO:0003735">
    <property type="term" value="F:structural constituent of ribosome"/>
    <property type="evidence" value="ECO:0007669"/>
    <property type="project" value="InterPro"/>
</dbReference>
<sequence length="461" mass="52407">MALSITRPKHRSLTNPSLIHLFSTSSSQNDNASLSPPSQEQQQQQQQQQQTSFSSYFSDVKASLKQQQQDPQSQNKPNFPPLRTPASISKPTSKIASLEEIKKNLAEYRLRSSVPPPTESSSFNTTFSDQQQRQTQHISFQDLYKRNMIGKSENFSGSDNGSNKSNKPASGRFSMDAIRESLRQMKSNANTKIDGSRRNDGDAMSFSGSRSSLKLSKEIESLKSSVVGGSGGMPSLVSVNKQRNVQGGMSTEFRKAYSYGELGEKLMSLRSEVKEGEKGWFSLEELNERLRKLREIEEKEYESRIGGYYSGIRESLIKLKDEKAEKSSIPIQRLNLFSTTPDFMQYPPKEHLVEKYFHPDNMSSAEKMKIGLSKVREEFKMSESDCGSARVQVAQLTTKIKHLSSVLHKKDKHSRKGLQEMVQKRKKLLKYLRRTDWDSYCFVLSKLGLRDNPDFKYLAKN</sequence>
<dbReference type="SUPFAM" id="SSF47060">
    <property type="entry name" value="S15/NS1 RNA-binding domain"/>
    <property type="match status" value="1"/>
</dbReference>
<organism evidence="7 8">
    <name type="scientific">Ricinus communis</name>
    <name type="common">Castor bean</name>
    <dbReference type="NCBI Taxonomy" id="3988"/>
    <lineage>
        <taxon>Eukaryota</taxon>
        <taxon>Viridiplantae</taxon>
        <taxon>Streptophyta</taxon>
        <taxon>Embryophyta</taxon>
        <taxon>Tracheophyta</taxon>
        <taxon>Spermatophyta</taxon>
        <taxon>Magnoliopsida</taxon>
        <taxon>eudicotyledons</taxon>
        <taxon>Gunneridae</taxon>
        <taxon>Pentapetalae</taxon>
        <taxon>rosids</taxon>
        <taxon>fabids</taxon>
        <taxon>Malpighiales</taxon>
        <taxon>Euphorbiaceae</taxon>
        <taxon>Acalyphoideae</taxon>
        <taxon>Acalypheae</taxon>
        <taxon>Ricinus</taxon>
    </lineage>
</organism>
<evidence type="ECO:0000256" key="5">
    <source>
        <dbReference type="ARBA" id="ARBA00035484"/>
    </source>
</evidence>
<keyword evidence="3" id="KW-0687">Ribonucleoprotein</keyword>
<dbReference type="GO" id="GO:0005840">
    <property type="term" value="C:ribosome"/>
    <property type="evidence" value="ECO:0007669"/>
    <property type="project" value="UniProtKB-KW"/>
</dbReference>
<dbReference type="SMART" id="SM01387">
    <property type="entry name" value="Ribosomal_S15"/>
    <property type="match status" value="1"/>
</dbReference>
<keyword evidence="8" id="KW-1185">Reference proteome</keyword>
<dbReference type="Proteomes" id="UP000008311">
    <property type="component" value="Unassembled WGS sequence"/>
</dbReference>
<feature type="region of interest" description="Disordered" evidence="6">
    <location>
        <begin position="108"/>
        <end position="137"/>
    </location>
</feature>
<evidence type="ECO:0000256" key="2">
    <source>
        <dbReference type="ARBA" id="ARBA00022980"/>
    </source>
</evidence>
<feature type="compositionally biased region" description="Polar residues" evidence="6">
    <location>
        <begin position="86"/>
        <end position="95"/>
    </location>
</feature>
<dbReference type="InParanoid" id="B9SWS4"/>
<dbReference type="GO" id="GO:0005737">
    <property type="term" value="C:cytoplasm"/>
    <property type="evidence" value="ECO:0007669"/>
    <property type="project" value="UniProtKB-ARBA"/>
</dbReference>
<dbReference type="OrthoDB" id="441444at2759"/>
<evidence type="ECO:0000256" key="4">
    <source>
        <dbReference type="ARBA" id="ARBA00035250"/>
    </source>
</evidence>
<dbReference type="OMA" id="ATTESKW"/>
<evidence type="ECO:0000256" key="3">
    <source>
        <dbReference type="ARBA" id="ARBA00023274"/>
    </source>
</evidence>
<dbReference type="CDD" id="cd00353">
    <property type="entry name" value="Ribosomal_S15p_S13e"/>
    <property type="match status" value="1"/>
</dbReference>
<evidence type="ECO:0000256" key="1">
    <source>
        <dbReference type="ARBA" id="ARBA00008434"/>
    </source>
</evidence>
<feature type="compositionally biased region" description="Polar residues" evidence="6">
    <location>
        <begin position="119"/>
        <end position="137"/>
    </location>
</feature>
<dbReference type="InterPro" id="IPR009068">
    <property type="entry name" value="uS15_NS1_RNA-bd_sf"/>
</dbReference>
<gene>
    <name evidence="7" type="ORF">RCOM_0010710</name>
</gene>
<keyword evidence="2" id="KW-0689">Ribosomal protein</keyword>
<dbReference type="GO" id="GO:0006412">
    <property type="term" value="P:translation"/>
    <property type="evidence" value="ECO:0007669"/>
    <property type="project" value="InterPro"/>
</dbReference>
<dbReference type="PANTHER" id="PTHR47546:SF3">
    <property type="entry name" value="30S RIBOSOMAL PROTEIN S15, CHLOROPLASTIC"/>
    <property type="match status" value="1"/>
</dbReference>
<feature type="region of interest" description="Disordered" evidence="6">
    <location>
        <begin position="187"/>
        <end position="210"/>
    </location>
</feature>
<dbReference type="KEGG" id="rcu:8283083"/>
<proteinExistence type="inferred from homology"/>
<feature type="region of interest" description="Disordered" evidence="6">
    <location>
        <begin position="22"/>
        <end position="95"/>
    </location>
</feature>
<dbReference type="NCBIfam" id="TIGR00952">
    <property type="entry name" value="S15_bact"/>
    <property type="match status" value="1"/>
</dbReference>
<evidence type="ECO:0000313" key="8">
    <source>
        <dbReference type="Proteomes" id="UP000008311"/>
    </source>
</evidence>
<feature type="compositionally biased region" description="Low complexity" evidence="6">
    <location>
        <begin position="39"/>
        <end position="50"/>
    </location>
</feature>
<name>B9SWS4_RICCO</name>
<dbReference type="InterPro" id="IPR000589">
    <property type="entry name" value="Ribosomal_uS15"/>
</dbReference>
<feature type="compositionally biased region" description="Low complexity" evidence="6">
    <location>
        <begin position="154"/>
        <end position="167"/>
    </location>
</feature>
<dbReference type="FunCoup" id="B9SWS4">
    <property type="interactions" value="1795"/>
</dbReference>